<gene>
    <name evidence="3" type="ORF">Pen02_22150</name>
</gene>
<dbReference type="SUPFAM" id="SSF89550">
    <property type="entry name" value="PHP domain-like"/>
    <property type="match status" value="1"/>
</dbReference>
<dbReference type="InterPro" id="IPR052018">
    <property type="entry name" value="PHP_domain"/>
</dbReference>
<feature type="region of interest" description="Disordered" evidence="1">
    <location>
        <begin position="114"/>
        <end position="136"/>
    </location>
</feature>
<evidence type="ECO:0000313" key="4">
    <source>
        <dbReference type="Proteomes" id="UP000646749"/>
    </source>
</evidence>
<feature type="domain" description="Polymerase/histidinol phosphatase N-terminal" evidence="2">
    <location>
        <begin position="149"/>
        <end position="214"/>
    </location>
</feature>
<dbReference type="Proteomes" id="UP000646749">
    <property type="component" value="Unassembled WGS sequence"/>
</dbReference>
<dbReference type="InterPro" id="IPR003141">
    <property type="entry name" value="Pol/His_phosphatase_N"/>
</dbReference>
<sequence length="410" mass="43180">MGERVTTHRGRWTLDDRAAGILRPLPVMVPPGTAGLTVRLDYPRTVGVLDLGCQGPAGFRGWSGGARDGFTVAADWATPGYLPGELEPGEWQVLLRLHRIPPDGLDFVLTAGTTTARPAPPAPAAVPARPESRPRRAVPTVEGLRWLAGDLHAHTVHSDGTGTVPELAALAAGQGLDFLAVTDHNTVSHHAELPAASARYGVTLLPGQEVTTDRGHANVFGPTGWIDFRAPADEWVTAAEKAGGLLSINHPLAADCAWREPLRVRPRLAEVWHSGWWDRTWGAPLAWAQAWRPDVVPVGGSDFHRPGDGVAVGTPTTWVLAEPVDVPAGGAGEALLAGLAAGRTAVSGGPDAPLLLRLGDELLALDADGTVLVRPDGARQVLRGDRVLLPAADGLHLLESYRTEVVALCA</sequence>
<accession>A0ABQ4DXV3</accession>
<evidence type="ECO:0000259" key="2">
    <source>
        <dbReference type="SMART" id="SM00481"/>
    </source>
</evidence>
<protein>
    <recommendedName>
        <fullName evidence="2">Polymerase/histidinol phosphatase N-terminal domain-containing protein</fullName>
    </recommendedName>
</protein>
<dbReference type="NCBIfam" id="NF038032">
    <property type="entry name" value="CehA_McbA_metalo"/>
    <property type="match status" value="1"/>
</dbReference>
<dbReference type="InterPro" id="IPR004013">
    <property type="entry name" value="PHP_dom"/>
</dbReference>
<dbReference type="InterPro" id="IPR016195">
    <property type="entry name" value="Pol/histidinol_Pase-like"/>
</dbReference>
<comment type="caution">
    <text evidence="3">The sequence shown here is derived from an EMBL/GenBank/DDBJ whole genome shotgun (WGS) entry which is preliminary data.</text>
</comment>
<dbReference type="RefSeq" id="WP_203865859.1">
    <property type="nucleotide sequence ID" value="NZ_BONW01000009.1"/>
</dbReference>
<reference evidence="3 4" key="1">
    <citation type="submission" date="2021-01" db="EMBL/GenBank/DDBJ databases">
        <title>Whole genome shotgun sequence of Plantactinospora endophytica NBRC 110450.</title>
        <authorList>
            <person name="Komaki H."/>
            <person name="Tamura T."/>
        </authorList>
    </citation>
    <scope>NUCLEOTIDE SEQUENCE [LARGE SCALE GENOMIC DNA]</scope>
    <source>
        <strain evidence="3 4">NBRC 110450</strain>
    </source>
</reference>
<dbReference type="PANTHER" id="PTHR42924">
    <property type="entry name" value="EXONUCLEASE"/>
    <property type="match status" value="1"/>
</dbReference>
<evidence type="ECO:0000313" key="3">
    <source>
        <dbReference type="EMBL" id="GIG87279.1"/>
    </source>
</evidence>
<keyword evidence="4" id="KW-1185">Reference proteome</keyword>
<organism evidence="3 4">
    <name type="scientific">Plantactinospora endophytica</name>
    <dbReference type="NCBI Taxonomy" id="673535"/>
    <lineage>
        <taxon>Bacteria</taxon>
        <taxon>Bacillati</taxon>
        <taxon>Actinomycetota</taxon>
        <taxon>Actinomycetes</taxon>
        <taxon>Micromonosporales</taxon>
        <taxon>Micromonosporaceae</taxon>
        <taxon>Plantactinospora</taxon>
    </lineage>
</organism>
<dbReference type="PANTHER" id="PTHR42924:SF3">
    <property type="entry name" value="POLYMERASE_HISTIDINOL PHOSPHATASE N-TERMINAL DOMAIN-CONTAINING PROTEIN"/>
    <property type="match status" value="1"/>
</dbReference>
<name>A0ABQ4DXV3_9ACTN</name>
<proteinExistence type="predicted"/>
<dbReference type="Pfam" id="PF02811">
    <property type="entry name" value="PHP"/>
    <property type="match status" value="1"/>
</dbReference>
<dbReference type="SMART" id="SM00481">
    <property type="entry name" value="POLIIIAc"/>
    <property type="match status" value="1"/>
</dbReference>
<dbReference type="Gene3D" id="3.20.20.140">
    <property type="entry name" value="Metal-dependent hydrolases"/>
    <property type="match status" value="1"/>
</dbReference>
<evidence type="ECO:0000256" key="1">
    <source>
        <dbReference type="SAM" id="MobiDB-lite"/>
    </source>
</evidence>
<dbReference type="EMBL" id="BONW01000009">
    <property type="protein sequence ID" value="GIG87279.1"/>
    <property type="molecule type" value="Genomic_DNA"/>
</dbReference>